<feature type="region of interest" description="Disordered" evidence="1">
    <location>
        <begin position="217"/>
        <end position="265"/>
    </location>
</feature>
<dbReference type="AlphaFoldDB" id="A0A922MAY5"/>
<proteinExistence type="predicted"/>
<evidence type="ECO:0000313" key="3">
    <source>
        <dbReference type="Proteomes" id="UP000814243"/>
    </source>
</evidence>
<feature type="compositionally biased region" description="Basic and acidic residues" evidence="1">
    <location>
        <begin position="322"/>
        <end position="335"/>
    </location>
</feature>
<feature type="compositionally biased region" description="Acidic residues" evidence="1">
    <location>
        <begin position="308"/>
        <end position="319"/>
    </location>
</feature>
<gene>
    <name evidence="2" type="ORF">HF086_003932</name>
</gene>
<evidence type="ECO:0000256" key="1">
    <source>
        <dbReference type="SAM" id="MobiDB-lite"/>
    </source>
</evidence>
<organism evidence="2 3">
    <name type="scientific">Spodoptera exigua</name>
    <name type="common">Beet armyworm</name>
    <name type="synonym">Noctua fulgens</name>
    <dbReference type="NCBI Taxonomy" id="7107"/>
    <lineage>
        <taxon>Eukaryota</taxon>
        <taxon>Metazoa</taxon>
        <taxon>Ecdysozoa</taxon>
        <taxon>Arthropoda</taxon>
        <taxon>Hexapoda</taxon>
        <taxon>Insecta</taxon>
        <taxon>Pterygota</taxon>
        <taxon>Neoptera</taxon>
        <taxon>Endopterygota</taxon>
        <taxon>Lepidoptera</taxon>
        <taxon>Glossata</taxon>
        <taxon>Ditrysia</taxon>
        <taxon>Noctuoidea</taxon>
        <taxon>Noctuidae</taxon>
        <taxon>Amphipyrinae</taxon>
        <taxon>Spodoptera</taxon>
    </lineage>
</organism>
<dbReference type="EMBL" id="JACEFF010000672">
    <property type="protein sequence ID" value="KAH9633082.1"/>
    <property type="molecule type" value="Genomic_DNA"/>
</dbReference>
<sequence length="659" mass="72638">MWKTLLLKCDAKYTYIGYEEIYTISQLSPKSATVDRLPQDTVLQTSLPENVALRIEPSVKYDEEEPPLDIHEDLEQHVVVARSADPVRESRSINIDEIPSSNNEIDNHLELHNKRKYYDIHPTKTTGYLRSDDDVILSSEGFGDRLEFKFPGEGKRVPKARALAPMGPRIRPTAVQPIFATATPRKDEPRQNTEIQNIITGLVKLLNGNVNVQANSQLLNGRPGRPMASRINNRGPPKISDVPPLPDFDPPISPPPHHFHPTKTPPPYPFDRPPVYVNLPEQIVPPLNRPGLPMYKPMPPLPNMPDIPDVEEKPDDVVSENETTHSENTLHHEEAEVTVSAENTTETEPIKEDNNDNETTTVAETTSSSTTTTSTTTTTTTTTTTEPPPSETTTTEKTTTTERTTTSEKTTTTEKPTTTTEKKIEKPKQDKKKDTIFGEKEKPKDKVKVDDRLFNKTTPKDDLLDQAIKIIEPSLIEVPSSSSTVSATPTDGLLSYAPTVSATSSSSSSASSSVDVIKTSSINSQPLPSSQGTIPYHPYRPRPGIVLDDTDFKPHGSRYRPQAEVSVITAPETRPPGYGEIFDVTVSAIQGLGEKVHIENVNLSGHEHDDIIVSPSGEQGFVSIDGKRTYLNLFDTSTPGPTIRPTRVQSMPQSGGLGR</sequence>
<feature type="compositionally biased region" description="Basic and acidic residues" evidence="1">
    <location>
        <begin position="420"/>
        <end position="450"/>
    </location>
</feature>
<feature type="compositionally biased region" description="Pro residues" evidence="1">
    <location>
        <begin position="243"/>
        <end position="256"/>
    </location>
</feature>
<dbReference type="Proteomes" id="UP000814243">
    <property type="component" value="Unassembled WGS sequence"/>
</dbReference>
<feature type="region of interest" description="Disordered" evidence="1">
    <location>
        <begin position="288"/>
        <end position="450"/>
    </location>
</feature>
<feature type="compositionally biased region" description="Low complexity" evidence="1">
    <location>
        <begin position="358"/>
        <end position="419"/>
    </location>
</feature>
<accession>A0A922MAY5</accession>
<protein>
    <submittedName>
        <fullName evidence="2">Uncharacterized protein</fullName>
    </submittedName>
</protein>
<evidence type="ECO:0000313" key="2">
    <source>
        <dbReference type="EMBL" id="KAH9633082.1"/>
    </source>
</evidence>
<reference evidence="2" key="1">
    <citation type="journal article" date="2021" name="G3 (Bethesda)">
        <title>Genome and transcriptome analysis of the beet armyworm Spodoptera exigua reveals targets for pest control. .</title>
        <authorList>
            <person name="Simon S."/>
            <person name="Breeschoten T."/>
            <person name="Jansen H.J."/>
            <person name="Dirks R.P."/>
            <person name="Schranz M.E."/>
            <person name="Ros V.I.D."/>
        </authorList>
    </citation>
    <scope>NUCLEOTIDE SEQUENCE</scope>
    <source>
        <strain evidence="2">TB_SE_WUR_2020</strain>
    </source>
</reference>
<name>A0A922MAY5_SPOEX</name>
<comment type="caution">
    <text evidence="2">The sequence shown here is derived from an EMBL/GenBank/DDBJ whole genome shotgun (WGS) entry which is preliminary data.</text>
</comment>
<feature type="compositionally biased region" description="Pro residues" evidence="1">
    <location>
        <begin position="296"/>
        <end position="305"/>
    </location>
</feature>
<feature type="region of interest" description="Disordered" evidence="1">
    <location>
        <begin position="638"/>
        <end position="659"/>
    </location>
</feature>